<evidence type="ECO:0000256" key="1">
    <source>
        <dbReference type="SAM" id="Phobius"/>
    </source>
</evidence>
<dbReference type="GeneID" id="91961873"/>
<dbReference type="EMBL" id="LT632825">
    <property type="protein sequence ID" value="SFZ70682.1"/>
    <property type="molecule type" value="Genomic_DNA"/>
</dbReference>
<evidence type="ECO:0000313" key="2">
    <source>
        <dbReference type="EMBL" id="SFZ70682.1"/>
    </source>
</evidence>
<keyword evidence="1" id="KW-0472">Membrane</keyword>
<proteinExistence type="predicted"/>
<keyword evidence="1" id="KW-1133">Transmembrane helix</keyword>
<organism evidence="2">
    <name type="scientific">Helicobacter acinonychis</name>
    <name type="common">Helicobacter acinonyx</name>
    <dbReference type="NCBI Taxonomy" id="212"/>
    <lineage>
        <taxon>Bacteria</taxon>
        <taxon>Pseudomonadati</taxon>
        <taxon>Campylobacterota</taxon>
        <taxon>Epsilonproteobacteria</taxon>
        <taxon>Campylobacterales</taxon>
        <taxon>Helicobacteraceae</taxon>
        <taxon>Helicobacter</taxon>
    </lineage>
</organism>
<dbReference type="RefSeq" id="WP_263618461.1">
    <property type="nucleotide sequence ID" value="NZ_FZLX01000011.1"/>
</dbReference>
<gene>
    <name evidence="2" type="primary">omp197</name>
    <name evidence="3" type="synonym">omp321</name>
</gene>
<reference evidence="2" key="1">
    <citation type="submission" date="2016-10" db="EMBL/GenBank/DDBJ databases">
        <title>Proteomic and phylogenetic analysis of the outer membrane protein repertoire of gastric Helicobacter species.</title>
        <authorList>
            <person name="Joosten M."/>
        </authorList>
    </citation>
    <scope>NUCLEOTIDE SEQUENCE</scope>
    <source>
        <strain evidence="2">Acino2</strain>
        <strain evidence="3">Acino4</strain>
    </source>
</reference>
<accession>A0A1M4NFL3</accession>
<sequence>MKPTKKPIKLSENKPDWFEWALILLFSALLALAYTLKEFS</sequence>
<dbReference type="EMBL" id="LT632925">
    <property type="protein sequence ID" value="SFZ70868.1"/>
    <property type="molecule type" value="Genomic_DNA"/>
</dbReference>
<protein>
    <submittedName>
        <fullName evidence="2">OMP197</fullName>
    </submittedName>
    <submittedName>
        <fullName evidence="3">OMP321</fullName>
    </submittedName>
</protein>
<name>A0A1M4NFL3_HELAC</name>
<evidence type="ECO:0000313" key="3">
    <source>
        <dbReference type="EMBL" id="SFZ70868.1"/>
    </source>
</evidence>
<keyword evidence="1" id="KW-0812">Transmembrane</keyword>
<feature type="transmembrane region" description="Helical" evidence="1">
    <location>
        <begin position="17"/>
        <end position="36"/>
    </location>
</feature>
<dbReference type="AlphaFoldDB" id="A0A1M4NFL3"/>